<keyword evidence="1" id="KW-0732">Signal</keyword>
<sequence length="226" mass="24482">MTIKVIISIFLSATLFMSCAQAPTADKAVVQDADSISVNDVGDVYKLDTASSVLTWIGTKSTGGHSGEFDITSGNIYVQDSTITGGQFIINVGSLKNVDLAKDADMRSQLETELRGPNFFDVAKFPSAKFDIISVQPYKSEPGADTILLQNATHIVKGNLTIKNVTKSMSFPVRITLTADAVLAQANFNMDRTLWGMTYRADKSLQDKLINSQVNITFSITAKAQQ</sequence>
<reference evidence="3 4" key="1">
    <citation type="submission" date="2018-06" db="EMBL/GenBank/DDBJ databases">
        <title>Genomic Encyclopedia of Archaeal and Bacterial Type Strains, Phase II (KMG-II): from individual species to whole genera.</title>
        <authorList>
            <person name="Goeker M."/>
        </authorList>
    </citation>
    <scope>NUCLEOTIDE SEQUENCE [LARGE SCALE GENOMIC DNA]</scope>
    <source>
        <strain evidence="3 4">DSM 23857</strain>
    </source>
</reference>
<protein>
    <submittedName>
        <fullName evidence="3">Polyisoprenoid-binding protein YceI</fullName>
    </submittedName>
</protein>
<dbReference type="PROSITE" id="PS51257">
    <property type="entry name" value="PROKAR_LIPOPROTEIN"/>
    <property type="match status" value="1"/>
</dbReference>
<dbReference type="Gene3D" id="2.40.128.110">
    <property type="entry name" value="Lipid/polyisoprenoid-binding, YceI-like"/>
    <property type="match status" value="1"/>
</dbReference>
<gene>
    <name evidence="3" type="ORF">LX64_00180</name>
</gene>
<name>A0A327R2W8_9BACT</name>
<comment type="caution">
    <text evidence="3">The sequence shown here is derived from an EMBL/GenBank/DDBJ whole genome shotgun (WGS) entry which is preliminary data.</text>
</comment>
<keyword evidence="4" id="KW-1185">Reference proteome</keyword>
<evidence type="ECO:0000313" key="4">
    <source>
        <dbReference type="Proteomes" id="UP000249547"/>
    </source>
</evidence>
<evidence type="ECO:0000259" key="2">
    <source>
        <dbReference type="SMART" id="SM00867"/>
    </source>
</evidence>
<proteinExistence type="predicted"/>
<accession>A0A327R2W8</accession>
<dbReference type="PANTHER" id="PTHR34406">
    <property type="entry name" value="PROTEIN YCEI"/>
    <property type="match status" value="1"/>
</dbReference>
<dbReference type="PANTHER" id="PTHR34406:SF1">
    <property type="entry name" value="PROTEIN YCEI"/>
    <property type="match status" value="1"/>
</dbReference>
<dbReference type="InterPro" id="IPR007372">
    <property type="entry name" value="Lipid/polyisoprenoid-bd_YceI"/>
</dbReference>
<dbReference type="SUPFAM" id="SSF101874">
    <property type="entry name" value="YceI-like"/>
    <property type="match status" value="1"/>
</dbReference>
<feature type="domain" description="Lipid/polyisoprenoid-binding YceI-like" evidence="2">
    <location>
        <begin position="44"/>
        <end position="223"/>
    </location>
</feature>
<evidence type="ECO:0000313" key="3">
    <source>
        <dbReference type="EMBL" id="RAJ10575.1"/>
    </source>
</evidence>
<dbReference type="EMBL" id="QLLL01000001">
    <property type="protein sequence ID" value="RAJ10575.1"/>
    <property type="molecule type" value="Genomic_DNA"/>
</dbReference>
<dbReference type="AlphaFoldDB" id="A0A327R2W8"/>
<organism evidence="3 4">
    <name type="scientific">Chitinophaga skermanii</name>
    <dbReference type="NCBI Taxonomy" id="331697"/>
    <lineage>
        <taxon>Bacteria</taxon>
        <taxon>Pseudomonadati</taxon>
        <taxon>Bacteroidota</taxon>
        <taxon>Chitinophagia</taxon>
        <taxon>Chitinophagales</taxon>
        <taxon>Chitinophagaceae</taxon>
        <taxon>Chitinophaga</taxon>
    </lineage>
</organism>
<dbReference type="Proteomes" id="UP000249547">
    <property type="component" value="Unassembled WGS sequence"/>
</dbReference>
<dbReference type="OrthoDB" id="951410at2"/>
<dbReference type="Pfam" id="PF04264">
    <property type="entry name" value="YceI"/>
    <property type="match status" value="1"/>
</dbReference>
<feature type="signal peptide" evidence="1">
    <location>
        <begin position="1"/>
        <end position="22"/>
    </location>
</feature>
<dbReference type="SMART" id="SM00867">
    <property type="entry name" value="YceI"/>
    <property type="match status" value="1"/>
</dbReference>
<dbReference type="RefSeq" id="WP_111595718.1">
    <property type="nucleotide sequence ID" value="NZ_QLLL01000001.1"/>
</dbReference>
<feature type="chain" id="PRO_5016296526" evidence="1">
    <location>
        <begin position="23"/>
        <end position="226"/>
    </location>
</feature>
<dbReference type="InterPro" id="IPR036761">
    <property type="entry name" value="TTHA0802/YceI-like_sf"/>
</dbReference>
<evidence type="ECO:0000256" key="1">
    <source>
        <dbReference type="SAM" id="SignalP"/>
    </source>
</evidence>